<dbReference type="AlphaFoldDB" id="A0AA40U5H8"/>
<accession>A0AA40U5H8</accession>
<sequence length="392" mass="42689">MNRFVSFLLVFSLTHLLSFGSDLPYVGASKSDEVTSIIPVNSKSKSSFESAVIVERSPRKENPNYKAFLVGLRLQDTINDMMSLSHNLDMQFDPRHSSGRSVSISANLFQSGHMQNFRRDYYTRGNVGAAISSIIAPKDSCVMLSGISGVLVGQAANIPESLLYSLSGFFSCGMRWALATISPYEGVHYVVTLSGKTIGISSSNTIVNEYYIDCDNIGSWKSSGALAEIGTELLVTHAAIPWLVPTAYVKLQGVNTVQQGFKETSLEIGRVFSDSFYRSIDLPIGTCIKLAFFGGRDVLSLDSSITLGLKQSFADTVISYGGDTIAVISPTEWAPLIKSDAMLSYTGEATKGFLWDLVVSLGSRRNLYSRDSSACSETSYLFSLNFGFDVTF</sequence>
<name>A0AA40U5H8_9CHLA</name>
<evidence type="ECO:0000313" key="2">
    <source>
        <dbReference type="EMBL" id="KTF28499.1"/>
    </source>
</evidence>
<feature type="signal peptide" evidence="1">
    <location>
        <begin position="1"/>
        <end position="20"/>
    </location>
</feature>
<evidence type="ECO:0000256" key="1">
    <source>
        <dbReference type="SAM" id="SignalP"/>
    </source>
</evidence>
<organism evidence="2 3">
    <name type="scientific">Chlamydia pecorum</name>
    <dbReference type="NCBI Taxonomy" id="85991"/>
    <lineage>
        <taxon>Bacteria</taxon>
        <taxon>Pseudomonadati</taxon>
        <taxon>Chlamydiota</taxon>
        <taxon>Chlamydiia</taxon>
        <taxon>Chlamydiales</taxon>
        <taxon>Chlamydiaceae</taxon>
        <taxon>Chlamydia/Chlamydophila group</taxon>
        <taxon>Chlamydia</taxon>
    </lineage>
</organism>
<gene>
    <name evidence="2" type="ORF">cpL1_0941</name>
</gene>
<dbReference type="Proteomes" id="UP000054301">
    <property type="component" value="Unassembled WGS sequence"/>
</dbReference>
<dbReference type="EMBL" id="LFRH01000005">
    <property type="protein sequence ID" value="KTF28499.1"/>
    <property type="molecule type" value="Genomic_DNA"/>
</dbReference>
<reference evidence="2 3" key="1">
    <citation type="submission" date="2015-06" db="EMBL/GenBank/DDBJ databases">
        <title>More than comparative genomics: Whole genome sequencing reveals elusive C. pecorum plasmid and re-evaluates genetic differences and phylogenetic relationships between C. pecorum from pig, cattle, sheep and koala hosts.</title>
        <authorList>
            <person name="Jelocnik M."/>
            <person name="Bachmann N.L."/>
            <person name="Kaltenboeck B."/>
            <person name="Waugh C."/>
            <person name="Woolford L."/>
            <person name="Speight N."/>
            <person name="Gillett A."/>
            <person name="Higgins D."/>
            <person name="Flanagan C."/>
            <person name="Myers G."/>
            <person name="Timms P."/>
            <person name="Polkinghorne A."/>
        </authorList>
    </citation>
    <scope>NUCLEOTIDE SEQUENCE [LARGE SCALE GENOMIC DNA]</scope>
    <source>
        <strain evidence="2 3">L1</strain>
    </source>
</reference>
<keyword evidence="1" id="KW-0732">Signal</keyword>
<comment type="caution">
    <text evidence="2">The sequence shown here is derived from an EMBL/GenBank/DDBJ whole genome shotgun (WGS) entry which is preliminary data.</text>
</comment>
<dbReference type="RefSeq" id="WP_041552942.1">
    <property type="nucleotide sequence ID" value="NZ_LFRH01000005.1"/>
</dbReference>
<protein>
    <submittedName>
        <fullName evidence="2">Autotransporter beta-domain protein</fullName>
    </submittedName>
</protein>
<evidence type="ECO:0000313" key="3">
    <source>
        <dbReference type="Proteomes" id="UP000054301"/>
    </source>
</evidence>
<proteinExistence type="predicted"/>
<feature type="chain" id="PRO_5041334849" evidence="1">
    <location>
        <begin position="21"/>
        <end position="392"/>
    </location>
</feature>